<proteinExistence type="predicted"/>
<dbReference type="OrthoDB" id="6069848at2759"/>
<dbReference type="RefSeq" id="XP_038067774.1">
    <property type="nucleotide sequence ID" value="XM_038211846.1"/>
</dbReference>
<organism evidence="1 2">
    <name type="scientific">Patiria miniata</name>
    <name type="common">Bat star</name>
    <name type="synonym">Asterina miniata</name>
    <dbReference type="NCBI Taxonomy" id="46514"/>
    <lineage>
        <taxon>Eukaryota</taxon>
        <taxon>Metazoa</taxon>
        <taxon>Echinodermata</taxon>
        <taxon>Eleutherozoa</taxon>
        <taxon>Asterozoa</taxon>
        <taxon>Asteroidea</taxon>
        <taxon>Valvatacea</taxon>
        <taxon>Valvatida</taxon>
        <taxon>Asterinidae</taxon>
        <taxon>Patiria</taxon>
    </lineage>
</organism>
<accession>A0A914AW92</accession>
<evidence type="ECO:0000313" key="1">
    <source>
        <dbReference type="EnsemblMetazoa" id="XP_038067774.1"/>
    </source>
</evidence>
<dbReference type="OMA" id="WCDIIAN"/>
<keyword evidence="2" id="KW-1185">Reference proteome</keyword>
<reference evidence="1" key="1">
    <citation type="submission" date="2022-11" db="UniProtKB">
        <authorList>
            <consortium name="EnsemblMetazoa"/>
        </authorList>
    </citation>
    <scope>IDENTIFICATION</scope>
</reference>
<sequence length="369" mass="40715">MTIWCDIIANTKGTEMNFTRSGRPVYVTLLQEFKRCPPRFFNATVTDRGNFIMPHDPAQINVCDRTKEGKSLFPDTMGGVLVVHTETEFQQLTARLLERPIFFTVSVERHSKQMFSKVTHITKGRLAVFVNTQHPHVHHLIQSRLAQGMDSLKRGKHFAVEFDFNNIFASWMRGMYVSADLQSSLASIHYTAGSGKVTVTSYSEPNECFTDPCSLVLMCMFCLPCCLLTCPCYRIHRAVTVDDSGGEVRGLVASYYSPEAELQGMQQVLAGVLQMLAQNNAAQVNAPPTYDAATGSNLAYGGSQVVNRQPGYPQPVGQQVGYGQPGVQQPGYAVPMVQYPGHAQTVAQQPGYPQPVVGQQPGYARPVVQ</sequence>
<dbReference type="GeneID" id="119737463"/>
<dbReference type="EnsemblMetazoa" id="XM_038211846.1">
    <property type="protein sequence ID" value="XP_038067774.1"/>
    <property type="gene ID" value="LOC119737463"/>
</dbReference>
<dbReference type="Proteomes" id="UP000887568">
    <property type="component" value="Unplaced"/>
</dbReference>
<protein>
    <submittedName>
        <fullName evidence="1">Uncharacterized protein</fullName>
    </submittedName>
</protein>
<name>A0A914AW92_PATMI</name>
<dbReference type="AlphaFoldDB" id="A0A914AW92"/>
<evidence type="ECO:0000313" key="2">
    <source>
        <dbReference type="Proteomes" id="UP000887568"/>
    </source>
</evidence>